<sequence>MKPDGVRGHLDALILAVLEDGPRHGYAVIEALQARSGGALDLPTGTVYPALRRLERSRWIDGSWSTVGGRKRRTYQLTEAGRRALHGRRTEWREFRQVIENVLGAGVRSSGERGPGAGGAGERSSGERGPGAGGAGEAGPGAAWPATQ</sequence>
<feature type="region of interest" description="Disordered" evidence="1">
    <location>
        <begin position="104"/>
        <end position="148"/>
    </location>
</feature>
<evidence type="ECO:0000256" key="1">
    <source>
        <dbReference type="SAM" id="MobiDB-lite"/>
    </source>
</evidence>
<protein>
    <recommendedName>
        <fullName evidence="2">Transcription regulator PadR N-terminal domain-containing protein</fullName>
    </recommendedName>
</protein>
<evidence type="ECO:0000313" key="4">
    <source>
        <dbReference type="Proteomes" id="UP001428817"/>
    </source>
</evidence>
<evidence type="ECO:0000259" key="2">
    <source>
        <dbReference type="Pfam" id="PF03551"/>
    </source>
</evidence>
<feature type="domain" description="Transcription regulator PadR N-terminal" evidence="2">
    <location>
        <begin position="14"/>
        <end position="86"/>
    </location>
</feature>
<gene>
    <name evidence="3" type="ORF">GCM10023321_03980</name>
</gene>
<proteinExistence type="predicted"/>
<keyword evidence="4" id="KW-1185">Reference proteome</keyword>
<dbReference type="InterPro" id="IPR052509">
    <property type="entry name" value="Metal_resp_DNA-bind_regulator"/>
</dbReference>
<comment type="caution">
    <text evidence="3">The sequence shown here is derived from an EMBL/GenBank/DDBJ whole genome shotgun (WGS) entry which is preliminary data.</text>
</comment>
<accession>A0ABP9PH67</accession>
<dbReference type="InterPro" id="IPR005149">
    <property type="entry name" value="Tscrpt_reg_PadR_N"/>
</dbReference>
<feature type="compositionally biased region" description="Gly residues" evidence="1">
    <location>
        <begin position="128"/>
        <end position="139"/>
    </location>
</feature>
<dbReference type="EMBL" id="BAABJP010000001">
    <property type="protein sequence ID" value="GAA5145695.1"/>
    <property type="molecule type" value="Genomic_DNA"/>
</dbReference>
<reference evidence="4" key="1">
    <citation type="journal article" date="2019" name="Int. J. Syst. Evol. Microbiol.">
        <title>The Global Catalogue of Microorganisms (GCM) 10K type strain sequencing project: providing services to taxonomists for standard genome sequencing and annotation.</title>
        <authorList>
            <consortium name="The Broad Institute Genomics Platform"/>
            <consortium name="The Broad Institute Genome Sequencing Center for Infectious Disease"/>
            <person name="Wu L."/>
            <person name="Ma J."/>
        </authorList>
    </citation>
    <scope>NUCLEOTIDE SEQUENCE [LARGE SCALE GENOMIC DNA]</scope>
    <source>
        <strain evidence="4">JCM 18303</strain>
    </source>
</reference>
<dbReference type="Pfam" id="PF03551">
    <property type="entry name" value="PadR"/>
    <property type="match status" value="1"/>
</dbReference>
<dbReference type="Gene3D" id="1.10.10.10">
    <property type="entry name" value="Winged helix-like DNA-binding domain superfamily/Winged helix DNA-binding domain"/>
    <property type="match status" value="1"/>
</dbReference>
<dbReference type="Proteomes" id="UP001428817">
    <property type="component" value="Unassembled WGS sequence"/>
</dbReference>
<dbReference type="InterPro" id="IPR036390">
    <property type="entry name" value="WH_DNA-bd_sf"/>
</dbReference>
<name>A0ABP9PH67_9PSEU</name>
<dbReference type="SUPFAM" id="SSF46785">
    <property type="entry name" value="Winged helix' DNA-binding domain"/>
    <property type="match status" value="1"/>
</dbReference>
<organism evidence="3 4">
    <name type="scientific">Pseudonocardia eucalypti</name>
    <dbReference type="NCBI Taxonomy" id="648755"/>
    <lineage>
        <taxon>Bacteria</taxon>
        <taxon>Bacillati</taxon>
        <taxon>Actinomycetota</taxon>
        <taxon>Actinomycetes</taxon>
        <taxon>Pseudonocardiales</taxon>
        <taxon>Pseudonocardiaceae</taxon>
        <taxon>Pseudonocardia</taxon>
    </lineage>
</organism>
<dbReference type="PANTHER" id="PTHR33169">
    <property type="entry name" value="PADR-FAMILY TRANSCRIPTIONAL REGULATOR"/>
    <property type="match status" value="1"/>
</dbReference>
<evidence type="ECO:0000313" key="3">
    <source>
        <dbReference type="EMBL" id="GAA5145695.1"/>
    </source>
</evidence>
<dbReference type="InterPro" id="IPR036388">
    <property type="entry name" value="WH-like_DNA-bd_sf"/>
</dbReference>
<dbReference type="PANTHER" id="PTHR33169:SF14">
    <property type="entry name" value="TRANSCRIPTIONAL REGULATOR RV3488"/>
    <property type="match status" value="1"/>
</dbReference>